<comment type="caution">
    <text evidence="1">The sequence shown here is derived from an EMBL/GenBank/DDBJ whole genome shotgun (WGS) entry which is preliminary data.</text>
</comment>
<evidence type="ECO:0000313" key="1">
    <source>
        <dbReference type="EMBL" id="EHR32082.1"/>
    </source>
</evidence>
<evidence type="ECO:0008006" key="3">
    <source>
        <dbReference type="Google" id="ProtNLM"/>
    </source>
</evidence>
<dbReference type="eggNOG" id="COG2172">
    <property type="taxonomic scope" value="Bacteria"/>
</dbReference>
<protein>
    <recommendedName>
        <fullName evidence="3">Histidine kinase/HSP90-like ATPase domain-containing protein</fullName>
    </recommendedName>
</protein>
<name>H3NQT5_9FIRM</name>
<dbReference type="AlphaFoldDB" id="H3NQT5"/>
<evidence type="ECO:0000313" key="2">
    <source>
        <dbReference type="Proteomes" id="UP000004191"/>
    </source>
</evidence>
<sequence length="116" mass="13348">MDNIKIDLPSNPQYLQMLRLSTASIANKVGFDIDKVEDVKVVVSEIFTYLLPDNDRILVNFDLSEKGLSICFVRNKIEKEEGLNDANFEIKKQILLYLSDDLQLEDEKITVIINKE</sequence>
<dbReference type="OrthoDB" id="9798941at2"/>
<keyword evidence="2" id="KW-1185">Reference proteome</keyword>
<dbReference type="RefSeq" id="WP_005399211.1">
    <property type="nucleotide sequence ID" value="NZ_JH601088.1"/>
</dbReference>
<dbReference type="HOGENOM" id="CLU_090336_11_1_9"/>
<dbReference type="STRING" id="883114.HMPREF9709_01696"/>
<organism evidence="1 2">
    <name type="scientific">Helcococcus kunzii ATCC 51366</name>
    <dbReference type="NCBI Taxonomy" id="883114"/>
    <lineage>
        <taxon>Bacteria</taxon>
        <taxon>Bacillati</taxon>
        <taxon>Bacillota</taxon>
        <taxon>Tissierellia</taxon>
        <taxon>Tissierellales</taxon>
        <taxon>Peptoniphilaceae</taxon>
        <taxon>Helcococcus</taxon>
    </lineage>
</organism>
<dbReference type="Proteomes" id="UP000004191">
    <property type="component" value="Unassembled WGS sequence"/>
</dbReference>
<dbReference type="EMBL" id="AGEI01000031">
    <property type="protein sequence ID" value="EHR32082.1"/>
    <property type="molecule type" value="Genomic_DNA"/>
</dbReference>
<proteinExistence type="predicted"/>
<gene>
    <name evidence="1" type="ORF">HMPREF9709_01696</name>
</gene>
<dbReference type="GeneID" id="96999632"/>
<accession>H3NQT5</accession>
<reference evidence="1 2" key="1">
    <citation type="submission" date="2012-01" db="EMBL/GenBank/DDBJ databases">
        <title>The Genome Sequence of Helcococcus kunzii ATCC 51366.</title>
        <authorList>
            <consortium name="The Broad Institute Genome Sequencing Platform"/>
            <person name="Earl A."/>
            <person name="Ward D."/>
            <person name="Feldgarden M."/>
            <person name="Gevers D."/>
            <person name="Huys G."/>
            <person name="Young S.K."/>
            <person name="Zeng Q."/>
            <person name="Gargeya S."/>
            <person name="Fitzgerald M."/>
            <person name="Haas B."/>
            <person name="Abouelleil A."/>
            <person name="Alvarado L."/>
            <person name="Arachchi H.M."/>
            <person name="Berlin A."/>
            <person name="Chapman S.B."/>
            <person name="Gearin G."/>
            <person name="Goldberg J."/>
            <person name="Griggs A."/>
            <person name="Gujja S."/>
            <person name="Hansen M."/>
            <person name="Heiman D."/>
            <person name="Howarth C."/>
            <person name="Larimer J."/>
            <person name="Lui A."/>
            <person name="MacDonald P.J.P."/>
            <person name="McCowen C."/>
            <person name="Montmayeur A."/>
            <person name="Murphy C."/>
            <person name="Neiman D."/>
            <person name="Pearson M."/>
            <person name="Priest M."/>
            <person name="Roberts A."/>
            <person name="Saif S."/>
            <person name="Shea T."/>
            <person name="Sisk P."/>
            <person name="Stolte C."/>
            <person name="Sykes S."/>
            <person name="Wortman J."/>
            <person name="Nusbaum C."/>
            <person name="Birren B."/>
        </authorList>
    </citation>
    <scope>NUCLEOTIDE SEQUENCE [LARGE SCALE GENOMIC DNA]</scope>
    <source>
        <strain evidence="1 2">ATCC 51366</strain>
    </source>
</reference>